<organism evidence="1 2">
    <name type="scientific">Trifolium pratense</name>
    <name type="common">Red clover</name>
    <dbReference type="NCBI Taxonomy" id="57577"/>
    <lineage>
        <taxon>Eukaryota</taxon>
        <taxon>Viridiplantae</taxon>
        <taxon>Streptophyta</taxon>
        <taxon>Embryophyta</taxon>
        <taxon>Tracheophyta</taxon>
        <taxon>Spermatophyta</taxon>
        <taxon>Magnoliopsida</taxon>
        <taxon>eudicotyledons</taxon>
        <taxon>Gunneridae</taxon>
        <taxon>Pentapetalae</taxon>
        <taxon>rosids</taxon>
        <taxon>fabids</taxon>
        <taxon>Fabales</taxon>
        <taxon>Fabaceae</taxon>
        <taxon>Papilionoideae</taxon>
        <taxon>50 kb inversion clade</taxon>
        <taxon>NPAAA clade</taxon>
        <taxon>Hologalegina</taxon>
        <taxon>IRL clade</taxon>
        <taxon>Trifolieae</taxon>
        <taxon>Trifolium</taxon>
    </lineage>
</organism>
<dbReference type="Proteomes" id="UP000236291">
    <property type="component" value="Unassembled WGS sequence"/>
</dbReference>
<accession>A0A2K3MHK4</accession>
<evidence type="ECO:0000313" key="2">
    <source>
        <dbReference type="Proteomes" id="UP000236291"/>
    </source>
</evidence>
<sequence>RLSIWRIDNKYVACKFQGINAEWSVQHMYKIYRSLSHSNIVGVLDWAKSWPNYAPARNMGHNPVRGGLPDHVST</sequence>
<dbReference type="AlphaFoldDB" id="A0A2K3MHK4"/>
<reference evidence="1 2" key="2">
    <citation type="journal article" date="2017" name="Front. Plant Sci.">
        <title>Gene Classification and Mining of Molecular Markers Useful in Red Clover (Trifolium pratense) Breeding.</title>
        <authorList>
            <person name="Istvanek J."/>
            <person name="Dluhosova J."/>
            <person name="Dluhos P."/>
            <person name="Patkova L."/>
            <person name="Nedelnik J."/>
            <person name="Repkova J."/>
        </authorList>
    </citation>
    <scope>NUCLEOTIDE SEQUENCE [LARGE SCALE GENOMIC DNA]</scope>
    <source>
        <strain evidence="2">cv. Tatra</strain>
        <tissue evidence="1">Young leaves</tissue>
    </source>
</reference>
<dbReference type="EMBL" id="ASHM01062278">
    <property type="protein sequence ID" value="PNX90258.1"/>
    <property type="molecule type" value="Genomic_DNA"/>
</dbReference>
<gene>
    <name evidence="1" type="ORF">L195_g046381</name>
</gene>
<reference evidence="1 2" key="1">
    <citation type="journal article" date="2014" name="Am. J. Bot.">
        <title>Genome assembly and annotation for red clover (Trifolium pratense; Fabaceae).</title>
        <authorList>
            <person name="Istvanek J."/>
            <person name="Jaros M."/>
            <person name="Krenek A."/>
            <person name="Repkova J."/>
        </authorList>
    </citation>
    <scope>NUCLEOTIDE SEQUENCE [LARGE SCALE GENOMIC DNA]</scope>
    <source>
        <strain evidence="2">cv. Tatra</strain>
        <tissue evidence="1">Young leaves</tissue>
    </source>
</reference>
<protein>
    <submittedName>
        <fullName evidence="1">Uncharacterized protein</fullName>
    </submittedName>
</protein>
<name>A0A2K3MHK4_TRIPR</name>
<comment type="caution">
    <text evidence="1">The sequence shown here is derived from an EMBL/GenBank/DDBJ whole genome shotgun (WGS) entry which is preliminary data.</text>
</comment>
<feature type="non-terminal residue" evidence="1">
    <location>
        <position position="1"/>
    </location>
</feature>
<evidence type="ECO:0000313" key="1">
    <source>
        <dbReference type="EMBL" id="PNX90258.1"/>
    </source>
</evidence>
<proteinExistence type="predicted"/>